<evidence type="ECO:0000313" key="3">
    <source>
        <dbReference type="Proteomes" id="UP001201163"/>
    </source>
</evidence>
<keyword evidence="1" id="KW-0472">Membrane</keyword>
<accession>A0AAD4LBZ3</accession>
<dbReference type="EMBL" id="JAKELL010000043">
    <property type="protein sequence ID" value="KAH8988224.1"/>
    <property type="molecule type" value="Genomic_DNA"/>
</dbReference>
<dbReference type="AlphaFoldDB" id="A0AAD4LBZ3"/>
<organism evidence="2 3">
    <name type="scientific">Lactarius akahatsu</name>
    <dbReference type="NCBI Taxonomy" id="416441"/>
    <lineage>
        <taxon>Eukaryota</taxon>
        <taxon>Fungi</taxon>
        <taxon>Dikarya</taxon>
        <taxon>Basidiomycota</taxon>
        <taxon>Agaricomycotina</taxon>
        <taxon>Agaricomycetes</taxon>
        <taxon>Russulales</taxon>
        <taxon>Russulaceae</taxon>
        <taxon>Lactarius</taxon>
    </lineage>
</organism>
<gene>
    <name evidence="2" type="ORF">EDB92DRAFT_1054032</name>
</gene>
<protein>
    <submittedName>
        <fullName evidence="2">Uncharacterized protein</fullName>
    </submittedName>
</protein>
<feature type="transmembrane region" description="Helical" evidence="1">
    <location>
        <begin position="20"/>
        <end position="43"/>
    </location>
</feature>
<keyword evidence="1" id="KW-1133">Transmembrane helix</keyword>
<comment type="caution">
    <text evidence="2">The sequence shown here is derived from an EMBL/GenBank/DDBJ whole genome shotgun (WGS) entry which is preliminary data.</text>
</comment>
<reference evidence="2" key="1">
    <citation type="submission" date="2022-01" db="EMBL/GenBank/DDBJ databases">
        <title>Comparative genomics reveals a dynamic genome evolution in the ectomycorrhizal milk-cap (Lactarius) mushrooms.</title>
        <authorList>
            <consortium name="DOE Joint Genome Institute"/>
            <person name="Lebreton A."/>
            <person name="Tang N."/>
            <person name="Kuo A."/>
            <person name="LaButti K."/>
            <person name="Drula E."/>
            <person name="Barry K."/>
            <person name="Clum A."/>
            <person name="Lipzen A."/>
            <person name="Mousain D."/>
            <person name="Ng V."/>
            <person name="Wang R."/>
            <person name="Wang X."/>
            <person name="Dai Y."/>
            <person name="Henrissat B."/>
            <person name="Grigoriev I.V."/>
            <person name="Guerin-Laguette A."/>
            <person name="Yu F."/>
            <person name="Martin F.M."/>
        </authorList>
    </citation>
    <scope>NUCLEOTIDE SEQUENCE</scope>
    <source>
        <strain evidence="2">QP</strain>
    </source>
</reference>
<evidence type="ECO:0000313" key="2">
    <source>
        <dbReference type="EMBL" id="KAH8988224.1"/>
    </source>
</evidence>
<name>A0AAD4LBZ3_9AGAM</name>
<evidence type="ECO:0000256" key="1">
    <source>
        <dbReference type="SAM" id="Phobius"/>
    </source>
</evidence>
<sequence length="196" mass="22881">MTYLFRLSYSVRNFGRNRCIICLSPLHVYTFHSFLFLSVFMFLPALPSVRLSDLSNIYLSHIARNKYVKHKPHYYAMQLYHKQKYSRHYAMTSLFRYTWLCHAIRRHLSSRPRQTSICCIIRVYPAHCCLLFNTCFCFPTLPPWTIQLVGALRRLCISSVTSASGFSEVSAIGVFSIKSGSNQYRTFHNASLTKPR</sequence>
<keyword evidence="1" id="KW-0812">Transmembrane</keyword>
<keyword evidence="3" id="KW-1185">Reference proteome</keyword>
<dbReference type="Proteomes" id="UP001201163">
    <property type="component" value="Unassembled WGS sequence"/>
</dbReference>
<proteinExistence type="predicted"/>